<dbReference type="CDD" id="cd17470">
    <property type="entry name" value="T3SS_Flik_C"/>
    <property type="match status" value="1"/>
</dbReference>
<keyword evidence="3" id="KW-0969">Cilium</keyword>
<dbReference type="PANTHER" id="PTHR37533">
    <property type="entry name" value="FLAGELLAR HOOK-LENGTH CONTROL PROTEIN"/>
    <property type="match status" value="1"/>
</dbReference>
<dbReference type="InterPro" id="IPR021136">
    <property type="entry name" value="Flagellar_hook_control-like_C"/>
</dbReference>
<feature type="compositionally biased region" description="Low complexity" evidence="1">
    <location>
        <begin position="12"/>
        <end position="28"/>
    </location>
</feature>
<gene>
    <name evidence="3" type="ORF">Q4568_14965</name>
</gene>
<dbReference type="InterPro" id="IPR052563">
    <property type="entry name" value="FliK"/>
</dbReference>
<dbReference type="RefSeq" id="WP_303500281.1">
    <property type="nucleotide sequence ID" value="NZ_JAUOPU010000016.1"/>
</dbReference>
<feature type="compositionally biased region" description="Low complexity" evidence="1">
    <location>
        <begin position="337"/>
        <end position="356"/>
    </location>
</feature>
<organism evidence="3 4">
    <name type="scientific">Photobacterium sanguinicancri</name>
    <dbReference type="NCBI Taxonomy" id="875932"/>
    <lineage>
        <taxon>Bacteria</taxon>
        <taxon>Pseudomonadati</taxon>
        <taxon>Pseudomonadota</taxon>
        <taxon>Gammaproteobacteria</taxon>
        <taxon>Vibrionales</taxon>
        <taxon>Vibrionaceae</taxon>
        <taxon>Photobacterium</taxon>
    </lineage>
</organism>
<evidence type="ECO:0000256" key="1">
    <source>
        <dbReference type="SAM" id="MobiDB-lite"/>
    </source>
</evidence>
<feature type="region of interest" description="Disordered" evidence="1">
    <location>
        <begin position="337"/>
        <end position="359"/>
    </location>
</feature>
<keyword evidence="3" id="KW-0966">Cell projection</keyword>
<accession>A0AAW7Y5E2</accession>
<dbReference type="Pfam" id="PF02120">
    <property type="entry name" value="Flg_hook"/>
    <property type="match status" value="1"/>
</dbReference>
<evidence type="ECO:0000259" key="2">
    <source>
        <dbReference type="Pfam" id="PF02120"/>
    </source>
</evidence>
<dbReference type="EMBL" id="JAUOPU010000016">
    <property type="protein sequence ID" value="MDO6543846.1"/>
    <property type="molecule type" value="Genomic_DNA"/>
</dbReference>
<sequence length="389" mass="41675">MQSIANQSTRQSSVSSSASSSASSASASNANPIVKGNSPLDKPMGFQQFEQKLNQSELRQNAMKKADAKAKEKNDNDNELKADEAAQPAAGFVVSDAYLAQLKQMLNGNTAGHDGEQLTSAGLPQRQVQVGSLTTMNAMPFKGAQVMDANAAQQAELKMQGQLPQDLADIVAAKKGSAAAQAELLQALRQQLSDMPKADLNSAALERLIAATQTHGQNLQASLSPATQLQNTAAEQATKMAPQQFQASVDITQPDWGKDLVDQLRSRMQFSKTDHLQQAHVRLDPPELGKLDINLRMEGDKVSVHFTAAHPQLREALLANAERLRFDFEGGQLQLGDVSVSSGNQQQGQQSHSSFDGQDDVVASNSRTVLQGGALDGLKRSSSRFESMV</sequence>
<feature type="domain" description="Flagellar hook-length control protein-like C-terminal" evidence="2">
    <location>
        <begin position="267"/>
        <end position="349"/>
    </location>
</feature>
<dbReference type="PANTHER" id="PTHR37533:SF2">
    <property type="entry name" value="FLAGELLAR HOOK-LENGTH CONTROL PROTEIN"/>
    <property type="match status" value="1"/>
</dbReference>
<feature type="compositionally biased region" description="Polar residues" evidence="1">
    <location>
        <begin position="1"/>
        <end position="11"/>
    </location>
</feature>
<evidence type="ECO:0000313" key="4">
    <source>
        <dbReference type="Proteomes" id="UP001170624"/>
    </source>
</evidence>
<dbReference type="AlphaFoldDB" id="A0AAW7Y5E2"/>
<reference evidence="3" key="1">
    <citation type="submission" date="2023-07" db="EMBL/GenBank/DDBJ databases">
        <title>Genome content predicts the carbon catabolic preferences of heterotrophic bacteria.</title>
        <authorList>
            <person name="Gralka M."/>
        </authorList>
    </citation>
    <scope>NUCLEOTIDE SEQUENCE</scope>
    <source>
        <strain evidence="3">G2M05</strain>
    </source>
</reference>
<evidence type="ECO:0000313" key="3">
    <source>
        <dbReference type="EMBL" id="MDO6543846.1"/>
    </source>
</evidence>
<dbReference type="Proteomes" id="UP001170624">
    <property type="component" value="Unassembled WGS sequence"/>
</dbReference>
<proteinExistence type="predicted"/>
<comment type="caution">
    <text evidence="3">The sequence shown here is derived from an EMBL/GenBank/DDBJ whole genome shotgun (WGS) entry which is preliminary data.</text>
</comment>
<feature type="region of interest" description="Disordered" evidence="1">
    <location>
        <begin position="1"/>
        <end position="84"/>
    </location>
</feature>
<protein>
    <submittedName>
        <fullName evidence="3">Flagellar hook-length control protein FliK</fullName>
    </submittedName>
</protein>
<dbReference type="Gene3D" id="3.30.750.140">
    <property type="match status" value="1"/>
</dbReference>
<name>A0AAW7Y5E2_9GAMM</name>
<keyword evidence="3" id="KW-0282">Flagellum</keyword>
<feature type="compositionally biased region" description="Basic and acidic residues" evidence="1">
    <location>
        <begin position="64"/>
        <end position="84"/>
    </location>
</feature>
<feature type="compositionally biased region" description="Polar residues" evidence="1">
    <location>
        <begin position="48"/>
        <end position="59"/>
    </location>
</feature>
<dbReference type="InterPro" id="IPR038610">
    <property type="entry name" value="FliK-like_C_sf"/>
</dbReference>